<dbReference type="GO" id="GO:0005975">
    <property type="term" value="P:carbohydrate metabolic process"/>
    <property type="evidence" value="ECO:0007669"/>
    <property type="project" value="InterPro"/>
</dbReference>
<evidence type="ECO:0000256" key="5">
    <source>
        <dbReference type="SAM" id="MobiDB-lite"/>
    </source>
</evidence>
<organism evidence="6 7">
    <name type="scientific">Phytophthora fragariae</name>
    <dbReference type="NCBI Taxonomy" id="53985"/>
    <lineage>
        <taxon>Eukaryota</taxon>
        <taxon>Sar</taxon>
        <taxon>Stramenopiles</taxon>
        <taxon>Oomycota</taxon>
        <taxon>Peronosporomycetes</taxon>
        <taxon>Peronosporales</taxon>
        <taxon>Peronosporaceae</taxon>
        <taxon>Phytophthora</taxon>
    </lineage>
</organism>
<gene>
    <name evidence="6" type="ORF">PF011_g3472</name>
</gene>
<dbReference type="Gene3D" id="3.20.20.80">
    <property type="entry name" value="Glycosidases"/>
    <property type="match status" value="1"/>
</dbReference>
<dbReference type="SUPFAM" id="SSF51445">
    <property type="entry name" value="(Trans)glycosidases"/>
    <property type="match status" value="1"/>
</dbReference>
<dbReference type="Pfam" id="PF00232">
    <property type="entry name" value="Glyco_hydro_1"/>
    <property type="match status" value="1"/>
</dbReference>
<keyword evidence="3" id="KW-0326">Glycosidase</keyword>
<evidence type="ECO:0000313" key="7">
    <source>
        <dbReference type="Proteomes" id="UP000460718"/>
    </source>
</evidence>
<dbReference type="PANTHER" id="PTHR10353:SF36">
    <property type="entry name" value="LP05116P"/>
    <property type="match status" value="1"/>
</dbReference>
<evidence type="ECO:0000256" key="3">
    <source>
        <dbReference type="ARBA" id="ARBA00023295"/>
    </source>
</evidence>
<dbReference type="EMBL" id="QXFW01000115">
    <property type="protein sequence ID" value="KAE9024510.1"/>
    <property type="molecule type" value="Genomic_DNA"/>
</dbReference>
<protein>
    <submittedName>
        <fullName evidence="6">Uncharacterized protein</fullName>
    </submittedName>
</protein>
<evidence type="ECO:0000256" key="2">
    <source>
        <dbReference type="ARBA" id="ARBA00022801"/>
    </source>
</evidence>
<dbReference type="GO" id="GO:0008422">
    <property type="term" value="F:beta-glucosidase activity"/>
    <property type="evidence" value="ECO:0007669"/>
    <property type="project" value="TreeGrafter"/>
</dbReference>
<accession>A0A6A3M2G0</accession>
<sequence length="395" mass="43368">MGTRRQQRSLPAPRHSTSNLQLSDLHSVQCCQCISPFERSSGWSRHRYLTSAGHAATFNEPFTTAGYASGAGAPGLKKSETFAYIVAHNVIRSHAAVVKAFRDLKASSPPVVHQKARISITLNSDAAYPLDATNPLDVAAAERKMQFELGWFLSPMITGDYPAVMRGRVGDRLPRFTPEETALVKGSYDLLMLNHYSSKLVTDCGASPKSKSPCKKLGKGWERDLGVDISHSNELPGSRRSSKDRHGRLNCGWFTAYPPGYHAEACEISMSRLTVRCWLPLSSSLTPCLTRGHVTMPESTSSFIVIFLLAPATKSCSLSRLSVSMDVVNLLLKPRAGLALARAATQSLGTVVYAVVIEQVVEVHAFRRKAQKLQQQSWRTPRARRKQRAEPAPAP</sequence>
<dbReference type="AlphaFoldDB" id="A0A6A3M2G0"/>
<comment type="similarity">
    <text evidence="1 4">Belongs to the glycosyl hydrolase 1 family.</text>
</comment>
<dbReference type="InterPro" id="IPR017853">
    <property type="entry name" value="GH"/>
</dbReference>
<dbReference type="InterPro" id="IPR001360">
    <property type="entry name" value="Glyco_hydro_1"/>
</dbReference>
<dbReference type="PANTHER" id="PTHR10353">
    <property type="entry name" value="GLYCOSYL HYDROLASE"/>
    <property type="match status" value="1"/>
</dbReference>
<reference evidence="6 7" key="1">
    <citation type="submission" date="2018-09" db="EMBL/GenBank/DDBJ databases">
        <title>Genomic investigation of the strawberry pathogen Phytophthora fragariae indicates pathogenicity is determined by transcriptional variation in three key races.</title>
        <authorList>
            <person name="Adams T.M."/>
            <person name="Armitage A.D."/>
            <person name="Sobczyk M.K."/>
            <person name="Bates H.J."/>
            <person name="Dunwell J.M."/>
            <person name="Nellist C.F."/>
            <person name="Harrison R.J."/>
        </authorList>
    </citation>
    <scope>NUCLEOTIDE SEQUENCE [LARGE SCALE GENOMIC DNA]</scope>
    <source>
        <strain evidence="6 7">SCRP245</strain>
    </source>
</reference>
<dbReference type="Proteomes" id="UP000460718">
    <property type="component" value="Unassembled WGS sequence"/>
</dbReference>
<proteinExistence type="inferred from homology"/>
<evidence type="ECO:0000313" key="6">
    <source>
        <dbReference type="EMBL" id="KAE9024510.1"/>
    </source>
</evidence>
<keyword evidence="2" id="KW-0378">Hydrolase</keyword>
<feature type="region of interest" description="Disordered" evidence="5">
    <location>
        <begin position="374"/>
        <end position="395"/>
    </location>
</feature>
<evidence type="ECO:0000256" key="1">
    <source>
        <dbReference type="ARBA" id="ARBA00010838"/>
    </source>
</evidence>
<evidence type="ECO:0000256" key="4">
    <source>
        <dbReference type="RuleBase" id="RU003690"/>
    </source>
</evidence>
<name>A0A6A3M2G0_9STRA</name>
<comment type="caution">
    <text evidence="6">The sequence shown here is derived from an EMBL/GenBank/DDBJ whole genome shotgun (WGS) entry which is preliminary data.</text>
</comment>